<dbReference type="EMBL" id="PEBI01000002">
    <property type="protein sequence ID" value="PJM73327.1"/>
    <property type="molecule type" value="Genomic_DNA"/>
</dbReference>
<dbReference type="Gene3D" id="3.40.50.720">
    <property type="entry name" value="NAD(P)-binding Rossmann-like Domain"/>
    <property type="match status" value="1"/>
</dbReference>
<keyword evidence="2 5" id="KW-0479">Metal-binding</keyword>
<keyword evidence="4" id="KW-0560">Oxidoreductase</keyword>
<dbReference type="GO" id="GO:0008270">
    <property type="term" value="F:zinc ion binding"/>
    <property type="evidence" value="ECO:0007669"/>
    <property type="project" value="InterPro"/>
</dbReference>
<feature type="domain" description="Enoyl reductase (ER)" evidence="6">
    <location>
        <begin position="8"/>
        <end position="336"/>
    </location>
</feature>
<sequence>MKAAVVYGPNDLRIEERPMPEIKAADEVLVKIRAVGVCGSDIHMLAGENPFAKFPRVMGHEMVGEVVEFGDAVEDLEPGDHIVIEPITYSGKSYAVRRGMPNVSEDLKVNGVHVDGGQQEYLVIKNIQAHKIRKDIPWTTAVLAEPYTIAGQSSTRGQVGAADRVFIHGAGPIGIALTRICKVKGATVMVSDVVDDKLEFAKASGADVVVNPTKEDLVEAVSEWTGGEMANIVIDAACLPQTFQKSFDLVSVAGTIVVLGMNETPVPIAQKPFMAKQLTVVGSRLQAFQFDPIIRLLEEGVIGDDGLVTHVIPFEKVQEGIDLMHEHPEQVKKLVLTFED</sequence>
<dbReference type="OrthoDB" id="3567264at2"/>
<dbReference type="GO" id="GO:0016491">
    <property type="term" value="F:oxidoreductase activity"/>
    <property type="evidence" value="ECO:0007669"/>
    <property type="project" value="UniProtKB-KW"/>
</dbReference>
<evidence type="ECO:0000256" key="4">
    <source>
        <dbReference type="ARBA" id="ARBA00023002"/>
    </source>
</evidence>
<dbReference type="Pfam" id="PF00107">
    <property type="entry name" value="ADH_zinc_N"/>
    <property type="match status" value="1"/>
</dbReference>
<gene>
    <name evidence="7" type="ORF">CS006_04615</name>
</gene>
<dbReference type="InterPro" id="IPR020843">
    <property type="entry name" value="ER"/>
</dbReference>
<dbReference type="Pfam" id="PF08240">
    <property type="entry name" value="ADH_N"/>
    <property type="match status" value="1"/>
</dbReference>
<evidence type="ECO:0000259" key="6">
    <source>
        <dbReference type="SMART" id="SM00829"/>
    </source>
</evidence>
<comment type="similarity">
    <text evidence="5">Belongs to the zinc-containing alcohol dehydrogenase family.</text>
</comment>
<dbReference type="CDD" id="cd08261">
    <property type="entry name" value="Zn_ADH7"/>
    <property type="match status" value="1"/>
</dbReference>
<dbReference type="InterPro" id="IPR036291">
    <property type="entry name" value="NAD(P)-bd_dom_sf"/>
</dbReference>
<comment type="caution">
    <text evidence="7">The sequence shown here is derived from an EMBL/GenBank/DDBJ whole genome shotgun (WGS) entry which is preliminary data.</text>
</comment>
<dbReference type="AlphaFoldDB" id="A0A2M9H943"/>
<name>A0A2M9H943_9BIFI</name>
<organism evidence="7 8">
    <name type="scientific">Bifidobacterium primatium</name>
    <dbReference type="NCBI Taxonomy" id="2045438"/>
    <lineage>
        <taxon>Bacteria</taxon>
        <taxon>Bacillati</taxon>
        <taxon>Actinomycetota</taxon>
        <taxon>Actinomycetes</taxon>
        <taxon>Bifidobacteriales</taxon>
        <taxon>Bifidobacteriaceae</taxon>
        <taxon>Bifidobacterium</taxon>
    </lineage>
</organism>
<proteinExistence type="inferred from homology"/>
<reference evidence="7 8" key="1">
    <citation type="submission" date="2017-10" db="EMBL/GenBank/DDBJ databases">
        <title>Draft genome sequences of strains TRE 1, TRE 9, TRE H and TRI 7, isolated from tamarins, belonging to four potential novel Bifidobacterium species.</title>
        <authorList>
            <person name="Mattarelli P."/>
            <person name="Modesto M."/>
            <person name="Puglisi E."/>
            <person name="Morelli L."/>
            <person name="Spezio C."/>
            <person name="Bonetti A."/>
            <person name="Sandri C."/>
        </authorList>
    </citation>
    <scope>NUCLEOTIDE SEQUENCE [LARGE SCALE GENOMIC DNA]</scope>
    <source>
        <strain evidence="8">TRE1</strain>
    </source>
</reference>
<comment type="cofactor">
    <cofactor evidence="1 5">
        <name>Zn(2+)</name>
        <dbReference type="ChEBI" id="CHEBI:29105"/>
    </cofactor>
</comment>
<evidence type="ECO:0000313" key="8">
    <source>
        <dbReference type="Proteomes" id="UP000229095"/>
    </source>
</evidence>
<dbReference type="InterPro" id="IPR013149">
    <property type="entry name" value="ADH-like_C"/>
</dbReference>
<evidence type="ECO:0000256" key="3">
    <source>
        <dbReference type="ARBA" id="ARBA00022833"/>
    </source>
</evidence>
<keyword evidence="8" id="KW-1185">Reference proteome</keyword>
<dbReference type="SUPFAM" id="SSF50129">
    <property type="entry name" value="GroES-like"/>
    <property type="match status" value="1"/>
</dbReference>
<evidence type="ECO:0000256" key="2">
    <source>
        <dbReference type="ARBA" id="ARBA00022723"/>
    </source>
</evidence>
<dbReference type="InterPro" id="IPR013154">
    <property type="entry name" value="ADH-like_N"/>
</dbReference>
<dbReference type="PROSITE" id="PS00059">
    <property type="entry name" value="ADH_ZINC"/>
    <property type="match status" value="1"/>
</dbReference>
<keyword evidence="3 5" id="KW-0862">Zinc</keyword>
<evidence type="ECO:0000313" key="7">
    <source>
        <dbReference type="EMBL" id="PJM73327.1"/>
    </source>
</evidence>
<dbReference type="PANTHER" id="PTHR43401">
    <property type="entry name" value="L-THREONINE 3-DEHYDROGENASE"/>
    <property type="match status" value="1"/>
</dbReference>
<dbReference type="PANTHER" id="PTHR43401:SF2">
    <property type="entry name" value="L-THREONINE 3-DEHYDROGENASE"/>
    <property type="match status" value="1"/>
</dbReference>
<dbReference type="InterPro" id="IPR011032">
    <property type="entry name" value="GroES-like_sf"/>
</dbReference>
<accession>A0A2M9H943</accession>
<protein>
    <submittedName>
        <fullName evidence="7">Alcohol dehydrogenase</fullName>
    </submittedName>
</protein>
<dbReference type="Gene3D" id="3.90.180.10">
    <property type="entry name" value="Medium-chain alcohol dehydrogenases, catalytic domain"/>
    <property type="match status" value="1"/>
</dbReference>
<dbReference type="Proteomes" id="UP000229095">
    <property type="component" value="Unassembled WGS sequence"/>
</dbReference>
<dbReference type="SUPFAM" id="SSF51735">
    <property type="entry name" value="NAD(P)-binding Rossmann-fold domains"/>
    <property type="match status" value="1"/>
</dbReference>
<dbReference type="SMART" id="SM00829">
    <property type="entry name" value="PKS_ER"/>
    <property type="match status" value="1"/>
</dbReference>
<dbReference type="InterPro" id="IPR002328">
    <property type="entry name" value="ADH_Zn_CS"/>
</dbReference>
<dbReference type="InterPro" id="IPR050129">
    <property type="entry name" value="Zn_alcohol_dh"/>
</dbReference>
<evidence type="ECO:0000256" key="5">
    <source>
        <dbReference type="RuleBase" id="RU361277"/>
    </source>
</evidence>
<evidence type="ECO:0000256" key="1">
    <source>
        <dbReference type="ARBA" id="ARBA00001947"/>
    </source>
</evidence>